<sequence length="235" mass="26618">MTSRLYSEFAEQYDEAIQENIYNALLERPTLLGMLPPLQGLKVLDLGCGPGVYAQFLYDHGADVTCIDESEQMLKLVKEKLDDNVKCYTSDLSDGLPDKLEGKFDLVICPLMIHYVEDLDKLFNDIGQVLKPGGYFVFSTHHPLVDAQCSPSGSYLRQEHVTEEWNTIGMPVKVSFYRRPLSMLFGWLSGAGMCVVDLREGMPAAEMKEKSPIHYEKLQKNPSFIFFKCQSHCSK</sequence>
<evidence type="ECO:0000259" key="1">
    <source>
        <dbReference type="Pfam" id="PF08241"/>
    </source>
</evidence>
<proteinExistence type="predicted"/>
<protein>
    <submittedName>
        <fullName evidence="2">Methyltransferase domain-containing protein</fullName>
    </submittedName>
</protein>
<dbReference type="RefSeq" id="WP_093516545.1">
    <property type="nucleotide sequence ID" value="NZ_FOSK01000001.1"/>
</dbReference>
<keyword evidence="2" id="KW-0808">Transferase</keyword>
<evidence type="ECO:0000313" key="2">
    <source>
        <dbReference type="EMBL" id="SFJ97584.1"/>
    </source>
</evidence>
<dbReference type="Pfam" id="PF08241">
    <property type="entry name" value="Methyltransf_11"/>
    <property type="match status" value="1"/>
</dbReference>
<dbReference type="PANTHER" id="PTHR43861">
    <property type="entry name" value="TRANS-ACONITATE 2-METHYLTRANSFERASE-RELATED"/>
    <property type="match status" value="1"/>
</dbReference>
<keyword evidence="3" id="KW-1185">Reference proteome</keyword>
<dbReference type="GO" id="GO:0008168">
    <property type="term" value="F:methyltransferase activity"/>
    <property type="evidence" value="ECO:0007669"/>
    <property type="project" value="UniProtKB-KW"/>
</dbReference>
<dbReference type="Proteomes" id="UP000199598">
    <property type="component" value="Unassembled WGS sequence"/>
</dbReference>
<dbReference type="InterPro" id="IPR013216">
    <property type="entry name" value="Methyltransf_11"/>
</dbReference>
<dbReference type="EMBL" id="FOSK01000001">
    <property type="protein sequence ID" value="SFJ97584.1"/>
    <property type="molecule type" value="Genomic_DNA"/>
</dbReference>
<dbReference type="InterPro" id="IPR029063">
    <property type="entry name" value="SAM-dependent_MTases_sf"/>
</dbReference>
<comment type="caution">
    <text evidence="2">The sequence shown here is derived from an EMBL/GenBank/DDBJ whole genome shotgun (WGS) entry which is preliminary data.</text>
</comment>
<dbReference type="GO" id="GO:0032259">
    <property type="term" value="P:methylation"/>
    <property type="evidence" value="ECO:0007669"/>
    <property type="project" value="UniProtKB-KW"/>
</dbReference>
<dbReference type="CDD" id="cd02440">
    <property type="entry name" value="AdoMet_MTases"/>
    <property type="match status" value="1"/>
</dbReference>
<feature type="domain" description="Methyltransferase type 11" evidence="1">
    <location>
        <begin position="44"/>
        <end position="138"/>
    </location>
</feature>
<keyword evidence="2" id="KW-0489">Methyltransferase</keyword>
<accession>A0A1I3VQA7</accession>
<name>A0A1I3VQA7_9HYPH</name>
<reference evidence="2 3" key="1">
    <citation type="submission" date="2016-10" db="EMBL/GenBank/DDBJ databases">
        <authorList>
            <person name="Varghese N."/>
            <person name="Submissions S."/>
        </authorList>
    </citation>
    <scope>NUCLEOTIDE SEQUENCE [LARGE SCALE GENOMIC DNA]</scope>
    <source>
        <strain evidence="2 3">DSM 16392</strain>
    </source>
</reference>
<organism evidence="2 3">
    <name type="scientific">Pseudovibrio ascidiaceicola</name>
    <dbReference type="NCBI Taxonomy" id="285279"/>
    <lineage>
        <taxon>Bacteria</taxon>
        <taxon>Pseudomonadati</taxon>
        <taxon>Pseudomonadota</taxon>
        <taxon>Alphaproteobacteria</taxon>
        <taxon>Hyphomicrobiales</taxon>
        <taxon>Stappiaceae</taxon>
        <taxon>Pseudovibrio</taxon>
    </lineage>
</organism>
<evidence type="ECO:0000313" key="3">
    <source>
        <dbReference type="Proteomes" id="UP000199598"/>
    </source>
</evidence>
<gene>
    <name evidence="2" type="ORF">SAMN04488518_101559</name>
</gene>
<dbReference type="SUPFAM" id="SSF53335">
    <property type="entry name" value="S-adenosyl-L-methionine-dependent methyltransferases"/>
    <property type="match status" value="1"/>
</dbReference>
<dbReference type="Gene3D" id="3.40.50.150">
    <property type="entry name" value="Vaccinia Virus protein VP39"/>
    <property type="match status" value="1"/>
</dbReference>